<name>A0A132B1F9_MOLSC</name>
<dbReference type="RefSeq" id="XP_018060570.1">
    <property type="nucleotide sequence ID" value="XM_018207368.1"/>
</dbReference>
<evidence type="ECO:0000313" key="2">
    <source>
        <dbReference type="EMBL" id="KUJ06215.1"/>
    </source>
</evidence>
<dbReference type="EMBL" id="KQ947451">
    <property type="protein sequence ID" value="KUJ06215.1"/>
    <property type="molecule type" value="Genomic_DNA"/>
</dbReference>
<dbReference type="InParanoid" id="A0A132B1F9"/>
<dbReference type="AlphaFoldDB" id="A0A132B1F9"/>
<evidence type="ECO:0000313" key="3">
    <source>
        <dbReference type="Proteomes" id="UP000070700"/>
    </source>
</evidence>
<dbReference type="KEGG" id="psco:LY89DRAFT_415640"/>
<dbReference type="GeneID" id="28817094"/>
<proteinExistence type="predicted"/>
<dbReference type="Proteomes" id="UP000070700">
    <property type="component" value="Unassembled WGS sequence"/>
</dbReference>
<keyword evidence="3" id="KW-1185">Reference proteome</keyword>
<protein>
    <submittedName>
        <fullName evidence="2">Uncharacterized protein</fullName>
    </submittedName>
</protein>
<sequence length="347" mass="37661">MFVKGLPPKHRDKLIDKQQYNPDGENTKEAYETMLGAIKGIAESEARKRRVAEEFDEDYHTLQRNIIQEVVNKSMPTGSSRRLPVPEAPTQERVRFSDRATIYEEVENGGAPLSHTTTPSRSQSKSPASSGSGGGARLSARSSGGIEDLVEKLSTLTLGQTNMEQKVSSLSSNVERIVNSLQQNSQQGSRRGSFGNSSGYGVSHGGVGQPYSGQPLRNQSQNQGSQQQAASSAHIETRQNNTSTIDADFGGFGGSSGRGRNWSNNGGSDQPNMCFMCAGRTKNGEPDPNCKHNTIDKCPLTQELILLGVCHRNEEGKICKGPIEPGKEGTRIFFNNSSGRMWEQIIA</sequence>
<feature type="region of interest" description="Disordered" evidence="1">
    <location>
        <begin position="181"/>
        <end position="265"/>
    </location>
</feature>
<accession>A0A132B1F9</accession>
<feature type="compositionally biased region" description="Low complexity" evidence="1">
    <location>
        <begin position="218"/>
        <end position="233"/>
    </location>
</feature>
<feature type="region of interest" description="Disordered" evidence="1">
    <location>
        <begin position="72"/>
        <end position="91"/>
    </location>
</feature>
<feature type="region of interest" description="Disordered" evidence="1">
    <location>
        <begin position="107"/>
        <end position="144"/>
    </location>
</feature>
<feature type="compositionally biased region" description="Low complexity" evidence="1">
    <location>
        <begin position="181"/>
        <end position="201"/>
    </location>
</feature>
<reference evidence="2 3" key="1">
    <citation type="submission" date="2015-10" db="EMBL/GenBank/DDBJ databases">
        <title>Full genome of DAOMC 229536 Phialocephala scopiformis, a fungal endophyte of spruce producing the potent anti-insectan compound rugulosin.</title>
        <authorList>
            <consortium name="DOE Joint Genome Institute"/>
            <person name="Walker A.K."/>
            <person name="Frasz S.L."/>
            <person name="Seifert K.A."/>
            <person name="Miller J.D."/>
            <person name="Mondo S.J."/>
            <person name="Labutti K."/>
            <person name="Lipzen A."/>
            <person name="Dockter R."/>
            <person name="Kennedy M."/>
            <person name="Grigoriev I.V."/>
            <person name="Spatafora J.W."/>
        </authorList>
    </citation>
    <scope>NUCLEOTIDE SEQUENCE [LARGE SCALE GENOMIC DNA]</scope>
    <source>
        <strain evidence="2 3">CBS 120377</strain>
    </source>
</reference>
<evidence type="ECO:0000256" key="1">
    <source>
        <dbReference type="SAM" id="MobiDB-lite"/>
    </source>
</evidence>
<gene>
    <name evidence="2" type="ORF">LY89DRAFT_415640</name>
</gene>
<dbReference type="OrthoDB" id="10664418at2759"/>
<organism evidence="2 3">
    <name type="scientific">Mollisia scopiformis</name>
    <name type="common">Conifer needle endophyte fungus</name>
    <name type="synonym">Phialocephala scopiformis</name>
    <dbReference type="NCBI Taxonomy" id="149040"/>
    <lineage>
        <taxon>Eukaryota</taxon>
        <taxon>Fungi</taxon>
        <taxon>Dikarya</taxon>
        <taxon>Ascomycota</taxon>
        <taxon>Pezizomycotina</taxon>
        <taxon>Leotiomycetes</taxon>
        <taxon>Helotiales</taxon>
        <taxon>Mollisiaceae</taxon>
        <taxon>Mollisia</taxon>
    </lineage>
</organism>
<dbReference type="STRING" id="149040.A0A132B1F9"/>
<feature type="compositionally biased region" description="Low complexity" evidence="1">
    <location>
        <begin position="120"/>
        <end position="130"/>
    </location>
</feature>